<dbReference type="EMBL" id="CAUYUJ010014316">
    <property type="protein sequence ID" value="CAK0839711.1"/>
    <property type="molecule type" value="Genomic_DNA"/>
</dbReference>
<evidence type="ECO:0000313" key="2">
    <source>
        <dbReference type="Proteomes" id="UP001189429"/>
    </source>
</evidence>
<keyword evidence="2" id="KW-1185">Reference proteome</keyword>
<dbReference type="SUPFAM" id="SSF49899">
    <property type="entry name" value="Concanavalin A-like lectins/glucanases"/>
    <property type="match status" value="1"/>
</dbReference>
<dbReference type="Proteomes" id="UP001189429">
    <property type="component" value="Unassembled WGS sequence"/>
</dbReference>
<protein>
    <recommendedName>
        <fullName evidence="3">Laminin G domain-containing protein</fullName>
    </recommendedName>
</protein>
<proteinExistence type="predicted"/>
<evidence type="ECO:0000313" key="1">
    <source>
        <dbReference type="EMBL" id="CAK0839711.1"/>
    </source>
</evidence>
<dbReference type="Gene3D" id="2.60.120.200">
    <property type="match status" value="1"/>
</dbReference>
<gene>
    <name evidence="1" type="ORF">PCOR1329_LOCUS35324</name>
</gene>
<reference evidence="1" key="1">
    <citation type="submission" date="2023-10" db="EMBL/GenBank/DDBJ databases">
        <authorList>
            <person name="Chen Y."/>
            <person name="Shah S."/>
            <person name="Dougan E. K."/>
            <person name="Thang M."/>
            <person name="Chan C."/>
        </authorList>
    </citation>
    <scope>NUCLEOTIDE SEQUENCE [LARGE SCALE GENOMIC DNA]</scope>
</reference>
<organism evidence="1 2">
    <name type="scientific">Prorocentrum cordatum</name>
    <dbReference type="NCBI Taxonomy" id="2364126"/>
    <lineage>
        <taxon>Eukaryota</taxon>
        <taxon>Sar</taxon>
        <taxon>Alveolata</taxon>
        <taxon>Dinophyceae</taxon>
        <taxon>Prorocentrales</taxon>
        <taxon>Prorocentraceae</taxon>
        <taxon>Prorocentrum</taxon>
    </lineage>
</organism>
<dbReference type="InterPro" id="IPR013320">
    <property type="entry name" value="ConA-like_dom_sf"/>
</dbReference>
<name>A0ABN9T4L9_9DINO</name>
<sequence length="590" mass="62533">MSTAPRAAGLARSRCVRSRCALRAAVLAATILQVPGIGASDSNVIVNGSALLDNTTENGSFTIDASDSNVSVNGSALLDNTTENGSFTIDASDSNVSVNGSALLGNTTENGSTTSTLTSTANVSFWRQRPSAVFCTYDCSAAGPTRRPSHPGRCLWSQEVYKTQDSWLTMSMRENSTGGELDAAWTEYARGSMTWEAWFRVTELPSQGRAMLLGTYGSNHDTNMFHTDIDTYSVDQANVEGSSRRRYGAVWLDAAGRVHLDTNVGSSTGTVYGPSNISMGDEDQGNWHHVAAVWNTSGGVQLTVVMIATNVNWDNMGNNMVKLVAAEENIRATMLDALGRWGVVTDGIFLYLEADPDSTALYRTSITITVNCPTTHYSEIKEALSGRVELSAAVAAGLENVDGIKPGGSIDPIVIPVETITFPSETEVGSATLFLDGVEGSGSITFSLQLHLGGTDFITDDIGMDGQLLAGGGSLGQALGCEAARLRLWSEPLSQGQLFQVRQCNPRRKKSLEHVVGGSSPFGLWASWALNGDYAEGSGSQRSLGLHGSPGAFANDSLCGHGSCPHASAEGCPLRRRLPFDDAAKCEDRV</sequence>
<evidence type="ECO:0008006" key="3">
    <source>
        <dbReference type="Google" id="ProtNLM"/>
    </source>
</evidence>
<accession>A0ABN9T4L9</accession>
<comment type="caution">
    <text evidence="1">The sequence shown here is derived from an EMBL/GenBank/DDBJ whole genome shotgun (WGS) entry which is preliminary data.</text>
</comment>